<feature type="region of interest" description="Disordered" evidence="1">
    <location>
        <begin position="60"/>
        <end position="79"/>
    </location>
</feature>
<feature type="non-terminal residue" evidence="2">
    <location>
        <position position="79"/>
    </location>
</feature>
<sequence length="79" mass="8343">SITPFSSTTYTSNANNSLIDLGDTGTGGYSSPPSKNPFQTQTLNSTNTAKPTSLKDLARTQISNQQASPFQNQNNPGGY</sequence>
<feature type="compositionally biased region" description="Polar residues" evidence="1">
    <location>
        <begin position="29"/>
        <end position="51"/>
    </location>
</feature>
<protein>
    <submittedName>
        <fullName evidence="2">14876_t:CDS:1</fullName>
    </submittedName>
</protein>
<organism evidence="2 3">
    <name type="scientific">Funneliformis caledonium</name>
    <dbReference type="NCBI Taxonomy" id="1117310"/>
    <lineage>
        <taxon>Eukaryota</taxon>
        <taxon>Fungi</taxon>
        <taxon>Fungi incertae sedis</taxon>
        <taxon>Mucoromycota</taxon>
        <taxon>Glomeromycotina</taxon>
        <taxon>Glomeromycetes</taxon>
        <taxon>Glomerales</taxon>
        <taxon>Glomeraceae</taxon>
        <taxon>Funneliformis</taxon>
    </lineage>
</organism>
<dbReference type="AlphaFoldDB" id="A0A9N9JBG8"/>
<comment type="caution">
    <text evidence="2">The sequence shown here is derived from an EMBL/GenBank/DDBJ whole genome shotgun (WGS) entry which is preliminary data.</text>
</comment>
<evidence type="ECO:0000313" key="2">
    <source>
        <dbReference type="EMBL" id="CAG8771325.1"/>
    </source>
</evidence>
<feature type="region of interest" description="Disordered" evidence="1">
    <location>
        <begin position="1"/>
        <end position="53"/>
    </location>
</feature>
<accession>A0A9N9JBG8</accession>
<dbReference type="EMBL" id="CAJVPQ010027515">
    <property type="protein sequence ID" value="CAG8771325.1"/>
    <property type="molecule type" value="Genomic_DNA"/>
</dbReference>
<dbReference type="Proteomes" id="UP000789570">
    <property type="component" value="Unassembled WGS sequence"/>
</dbReference>
<keyword evidence="3" id="KW-1185">Reference proteome</keyword>
<evidence type="ECO:0000313" key="3">
    <source>
        <dbReference type="Proteomes" id="UP000789570"/>
    </source>
</evidence>
<feature type="compositionally biased region" description="Low complexity" evidence="1">
    <location>
        <begin position="1"/>
        <end position="17"/>
    </location>
</feature>
<name>A0A9N9JBG8_9GLOM</name>
<reference evidence="2" key="1">
    <citation type="submission" date="2021-06" db="EMBL/GenBank/DDBJ databases">
        <authorList>
            <person name="Kallberg Y."/>
            <person name="Tangrot J."/>
            <person name="Rosling A."/>
        </authorList>
    </citation>
    <scope>NUCLEOTIDE SEQUENCE</scope>
    <source>
        <strain evidence="2">UK204</strain>
    </source>
</reference>
<feature type="non-terminal residue" evidence="2">
    <location>
        <position position="1"/>
    </location>
</feature>
<proteinExistence type="predicted"/>
<evidence type="ECO:0000256" key="1">
    <source>
        <dbReference type="SAM" id="MobiDB-lite"/>
    </source>
</evidence>
<gene>
    <name evidence="2" type="ORF">FCALED_LOCUS17555</name>
</gene>